<evidence type="ECO:0000256" key="5">
    <source>
        <dbReference type="ARBA" id="ARBA00023212"/>
    </source>
</evidence>
<dbReference type="GO" id="GO:1990535">
    <property type="term" value="P:neuron projection maintenance"/>
    <property type="evidence" value="ECO:0007669"/>
    <property type="project" value="TreeGrafter"/>
</dbReference>
<comment type="similarity">
    <text evidence="2">Belongs to the KIF-binding protein family.</text>
</comment>
<evidence type="ECO:0000313" key="7">
    <source>
        <dbReference type="Proteomes" id="UP000007875"/>
    </source>
</evidence>
<sequence>MLCYLSIKYFHAFLDTLRLPDRKFPERFESDVERPGLIAHFYIARLYGKVITSNSSEKLENLKLSLQFYAWVVNYSEINPEAAQCVDKELEICVEMVELLPKSMDRYLSS</sequence>
<dbReference type="Proteomes" id="UP000007875">
    <property type="component" value="Unassembled WGS sequence"/>
</dbReference>
<dbReference type="STRING" id="51511.ENSCSAVP00000001996"/>
<proteinExistence type="inferred from homology"/>
<dbReference type="PANTHER" id="PTHR46321">
    <property type="entry name" value="KIF1-BINDING PROTEIN"/>
    <property type="match status" value="1"/>
</dbReference>
<keyword evidence="4" id="KW-0963">Cytoplasm</keyword>
<dbReference type="eggNOG" id="ENOG502QPZT">
    <property type="taxonomic scope" value="Eukaryota"/>
</dbReference>
<evidence type="ECO:0000256" key="2">
    <source>
        <dbReference type="ARBA" id="ARBA00010305"/>
    </source>
</evidence>
<dbReference type="InParanoid" id="H2Y9J8"/>
<organism evidence="6 7">
    <name type="scientific">Ciona savignyi</name>
    <name type="common">Pacific transparent sea squirt</name>
    <dbReference type="NCBI Taxonomy" id="51511"/>
    <lineage>
        <taxon>Eukaryota</taxon>
        <taxon>Metazoa</taxon>
        <taxon>Chordata</taxon>
        <taxon>Tunicata</taxon>
        <taxon>Ascidiacea</taxon>
        <taxon>Phlebobranchia</taxon>
        <taxon>Cionidae</taxon>
        <taxon>Ciona</taxon>
    </lineage>
</organism>
<evidence type="ECO:0000256" key="1">
    <source>
        <dbReference type="ARBA" id="ARBA00004245"/>
    </source>
</evidence>
<evidence type="ECO:0000313" key="6">
    <source>
        <dbReference type="Ensembl" id="ENSCSAVP00000001996.1"/>
    </source>
</evidence>
<dbReference type="GO" id="GO:0005856">
    <property type="term" value="C:cytoskeleton"/>
    <property type="evidence" value="ECO:0007669"/>
    <property type="project" value="UniProtKB-SubCell"/>
</dbReference>
<evidence type="ECO:0000256" key="3">
    <source>
        <dbReference type="ARBA" id="ARBA00016840"/>
    </source>
</evidence>
<protein>
    <recommendedName>
        <fullName evidence="3">KIF-binding protein</fullName>
    </recommendedName>
</protein>
<reference evidence="6" key="3">
    <citation type="submission" date="2025-09" db="UniProtKB">
        <authorList>
            <consortium name="Ensembl"/>
        </authorList>
    </citation>
    <scope>IDENTIFICATION</scope>
</reference>
<dbReference type="PANTHER" id="PTHR46321:SF1">
    <property type="entry name" value="KIF-BINDING PROTEIN"/>
    <property type="match status" value="1"/>
</dbReference>
<accession>H2Y9J8</accession>
<dbReference type="HOGENOM" id="CLU_2170159_0_0_1"/>
<reference evidence="6" key="2">
    <citation type="submission" date="2025-08" db="UniProtKB">
        <authorList>
            <consortium name="Ensembl"/>
        </authorList>
    </citation>
    <scope>IDENTIFICATION</scope>
</reference>
<dbReference type="GeneTree" id="ENSGT00390000013819"/>
<dbReference type="InterPro" id="IPR022083">
    <property type="entry name" value="KBP"/>
</dbReference>
<dbReference type="Ensembl" id="ENSCSAVT00000002030.1">
    <property type="protein sequence ID" value="ENSCSAVP00000001996.1"/>
    <property type="gene ID" value="ENSCSAVG00000001166.1"/>
</dbReference>
<name>H2Y9J8_CIOSA</name>
<dbReference type="GO" id="GO:0000226">
    <property type="term" value="P:microtubule cytoskeleton organization"/>
    <property type="evidence" value="ECO:0007669"/>
    <property type="project" value="TreeGrafter"/>
</dbReference>
<dbReference type="Pfam" id="PF12309">
    <property type="entry name" value="KBP_C"/>
    <property type="match status" value="1"/>
</dbReference>
<evidence type="ECO:0000256" key="4">
    <source>
        <dbReference type="ARBA" id="ARBA00022490"/>
    </source>
</evidence>
<reference evidence="7" key="1">
    <citation type="submission" date="2003-08" db="EMBL/GenBank/DDBJ databases">
        <authorList>
            <person name="Birren B."/>
            <person name="Nusbaum C."/>
            <person name="Abebe A."/>
            <person name="Abouelleil A."/>
            <person name="Adekoya E."/>
            <person name="Ait-zahra M."/>
            <person name="Allen N."/>
            <person name="Allen T."/>
            <person name="An P."/>
            <person name="Anderson M."/>
            <person name="Anderson S."/>
            <person name="Arachchi H."/>
            <person name="Armbruster J."/>
            <person name="Bachantsang P."/>
            <person name="Baldwin J."/>
            <person name="Barry A."/>
            <person name="Bayul T."/>
            <person name="Blitshsteyn B."/>
            <person name="Bloom T."/>
            <person name="Blye J."/>
            <person name="Boguslavskiy L."/>
            <person name="Borowsky M."/>
            <person name="Boukhgalter B."/>
            <person name="Brunache A."/>
            <person name="Butler J."/>
            <person name="Calixte N."/>
            <person name="Calvo S."/>
            <person name="Camarata J."/>
            <person name="Campo K."/>
            <person name="Chang J."/>
            <person name="Cheshatsang Y."/>
            <person name="Citroen M."/>
            <person name="Collymore A."/>
            <person name="Considine T."/>
            <person name="Cook A."/>
            <person name="Cooke P."/>
            <person name="Corum B."/>
            <person name="Cuomo C."/>
            <person name="David R."/>
            <person name="Dawoe T."/>
            <person name="Degray S."/>
            <person name="Dodge S."/>
            <person name="Dooley K."/>
            <person name="Dorje P."/>
            <person name="Dorjee K."/>
            <person name="Dorris L."/>
            <person name="Duffey N."/>
            <person name="Dupes A."/>
            <person name="Elkins T."/>
            <person name="Engels R."/>
            <person name="Erickson J."/>
            <person name="Farina A."/>
            <person name="Faro S."/>
            <person name="Ferreira P."/>
            <person name="Fischer H."/>
            <person name="Fitzgerald M."/>
            <person name="Foley K."/>
            <person name="Gage D."/>
            <person name="Galagan J."/>
            <person name="Gearin G."/>
            <person name="Gnerre S."/>
            <person name="Gnirke A."/>
            <person name="Goyette A."/>
            <person name="Graham J."/>
            <person name="Grandbois E."/>
            <person name="Gyaltsen K."/>
            <person name="Hafez N."/>
            <person name="Hagopian D."/>
            <person name="Hagos B."/>
            <person name="Hall J."/>
            <person name="Hatcher B."/>
            <person name="Heller A."/>
            <person name="Higgins H."/>
            <person name="Honan T."/>
            <person name="Horn A."/>
            <person name="Houde N."/>
            <person name="Hughes L."/>
            <person name="Hulme W."/>
            <person name="Husby E."/>
            <person name="Iliev I."/>
            <person name="Jaffe D."/>
            <person name="Jones C."/>
            <person name="Kamal M."/>
            <person name="Kamat A."/>
            <person name="Kamvysselis M."/>
            <person name="Karlsson E."/>
            <person name="Kells C."/>
            <person name="Kieu A."/>
            <person name="Kisner P."/>
            <person name="Kodira C."/>
            <person name="Kulbokas E."/>
            <person name="Labutti K."/>
            <person name="Lama D."/>
            <person name="Landers T."/>
            <person name="Leger J."/>
            <person name="Levine S."/>
            <person name="Lewis D."/>
            <person name="Lewis T."/>
            <person name="Lindblad-toh K."/>
            <person name="Liu X."/>
            <person name="Lokyitsang T."/>
            <person name="Lokyitsang Y."/>
            <person name="Lucien O."/>
            <person name="Lui A."/>
            <person name="Ma L.J."/>
            <person name="Mabbitt R."/>
            <person name="Macdonald J."/>
            <person name="Maclean C."/>
            <person name="Major J."/>
            <person name="Manning J."/>
            <person name="Marabella R."/>
            <person name="Maru K."/>
            <person name="Matthews C."/>
            <person name="Mauceli E."/>
            <person name="Mccarthy M."/>
            <person name="Mcdonough S."/>
            <person name="Mcghee T."/>
            <person name="Meldrim J."/>
            <person name="Meneus L."/>
            <person name="Mesirov J."/>
            <person name="Mihalev A."/>
            <person name="Mihova T."/>
            <person name="Mikkelsen T."/>
            <person name="Mlenga V."/>
            <person name="Moru K."/>
            <person name="Mozes J."/>
            <person name="Mulrain L."/>
            <person name="Munson G."/>
            <person name="Naylor J."/>
            <person name="Newes C."/>
            <person name="Nguyen C."/>
            <person name="Nguyen N."/>
            <person name="Nguyen T."/>
            <person name="Nicol R."/>
            <person name="Nielsen C."/>
            <person name="Nizzari M."/>
            <person name="Norbu C."/>
            <person name="Norbu N."/>
            <person name="O'donnell P."/>
            <person name="Okoawo O."/>
            <person name="O'leary S."/>
            <person name="Omotosho B."/>
            <person name="O'neill K."/>
            <person name="Osman S."/>
            <person name="Parker S."/>
            <person name="Perrin D."/>
            <person name="Phunkhang P."/>
            <person name="Piqani B."/>
            <person name="Purcell S."/>
            <person name="Rachupka T."/>
            <person name="Ramasamy U."/>
            <person name="Rameau R."/>
            <person name="Ray V."/>
            <person name="Raymond C."/>
            <person name="Retta R."/>
            <person name="Richardson S."/>
            <person name="Rise C."/>
            <person name="Rodriguez J."/>
            <person name="Rogers J."/>
            <person name="Rogov P."/>
            <person name="Rutman M."/>
            <person name="Schupbach R."/>
            <person name="Seaman C."/>
            <person name="Settipalli S."/>
            <person name="Sharpe T."/>
            <person name="Sheridan J."/>
            <person name="Sherpa N."/>
            <person name="Shi J."/>
            <person name="Smirnov S."/>
            <person name="Smith C."/>
            <person name="Sougnez C."/>
            <person name="Spencer B."/>
            <person name="Stalker J."/>
            <person name="Stange-thomann N."/>
            <person name="Stavropoulos S."/>
            <person name="Stetson K."/>
            <person name="Stone C."/>
            <person name="Stone S."/>
            <person name="Stubbs M."/>
            <person name="Talamas J."/>
            <person name="Tchuinga P."/>
            <person name="Tenzing P."/>
            <person name="Tesfaye S."/>
            <person name="Theodore J."/>
            <person name="Thoulutsang Y."/>
            <person name="Topham K."/>
            <person name="Towey S."/>
            <person name="Tsamla T."/>
            <person name="Tsomo N."/>
            <person name="Vallee D."/>
            <person name="Vassiliev H."/>
            <person name="Venkataraman V."/>
            <person name="Vinson J."/>
            <person name="Vo A."/>
            <person name="Wade C."/>
            <person name="Wang S."/>
            <person name="Wangchuk T."/>
            <person name="Wangdi T."/>
            <person name="Whittaker C."/>
            <person name="Wilkinson J."/>
            <person name="Wu Y."/>
            <person name="Wyman D."/>
            <person name="Yadav S."/>
            <person name="Yang S."/>
            <person name="Yang X."/>
            <person name="Yeager S."/>
            <person name="Yee E."/>
            <person name="Young G."/>
            <person name="Zainoun J."/>
            <person name="Zembeck L."/>
            <person name="Zimmer A."/>
            <person name="Zody M."/>
            <person name="Lander E."/>
        </authorList>
    </citation>
    <scope>NUCLEOTIDE SEQUENCE [LARGE SCALE GENOMIC DNA]</scope>
</reference>
<dbReference type="GO" id="GO:0021952">
    <property type="term" value="P:central nervous system projection neuron axonogenesis"/>
    <property type="evidence" value="ECO:0007669"/>
    <property type="project" value="TreeGrafter"/>
</dbReference>
<keyword evidence="5" id="KW-0206">Cytoskeleton</keyword>
<keyword evidence="7" id="KW-1185">Reference proteome</keyword>
<comment type="subcellular location">
    <subcellularLocation>
        <location evidence="1">Cytoplasm</location>
        <location evidence="1">Cytoskeleton</location>
    </subcellularLocation>
</comment>
<dbReference type="AlphaFoldDB" id="H2Y9J8"/>